<name>A0A0A9AVE0_ARUDO</name>
<proteinExistence type="predicted"/>
<evidence type="ECO:0000313" key="1">
    <source>
        <dbReference type="EMBL" id="JAD55694.1"/>
    </source>
</evidence>
<reference evidence="1" key="1">
    <citation type="submission" date="2014-09" db="EMBL/GenBank/DDBJ databases">
        <authorList>
            <person name="Magalhaes I.L.F."/>
            <person name="Oliveira U."/>
            <person name="Santos F.R."/>
            <person name="Vidigal T.H.D.A."/>
            <person name="Brescovit A.D."/>
            <person name="Santos A.J."/>
        </authorList>
    </citation>
    <scope>NUCLEOTIDE SEQUENCE</scope>
    <source>
        <tissue evidence="1">Shoot tissue taken approximately 20 cm above the soil surface</tissue>
    </source>
</reference>
<accession>A0A0A9AVE0</accession>
<protein>
    <submittedName>
        <fullName evidence="1">Uncharacterized protein</fullName>
    </submittedName>
</protein>
<reference evidence="1" key="2">
    <citation type="journal article" date="2015" name="Data Brief">
        <title>Shoot transcriptome of the giant reed, Arundo donax.</title>
        <authorList>
            <person name="Barrero R.A."/>
            <person name="Guerrero F.D."/>
            <person name="Moolhuijzen P."/>
            <person name="Goolsby J.A."/>
            <person name="Tidwell J."/>
            <person name="Bellgard S.E."/>
            <person name="Bellgard M.I."/>
        </authorList>
    </citation>
    <scope>NUCLEOTIDE SEQUENCE</scope>
    <source>
        <tissue evidence="1">Shoot tissue taken approximately 20 cm above the soil surface</tissue>
    </source>
</reference>
<organism evidence="1">
    <name type="scientific">Arundo donax</name>
    <name type="common">Giant reed</name>
    <name type="synonym">Donax arundinaceus</name>
    <dbReference type="NCBI Taxonomy" id="35708"/>
    <lineage>
        <taxon>Eukaryota</taxon>
        <taxon>Viridiplantae</taxon>
        <taxon>Streptophyta</taxon>
        <taxon>Embryophyta</taxon>
        <taxon>Tracheophyta</taxon>
        <taxon>Spermatophyta</taxon>
        <taxon>Magnoliopsida</taxon>
        <taxon>Liliopsida</taxon>
        <taxon>Poales</taxon>
        <taxon>Poaceae</taxon>
        <taxon>PACMAD clade</taxon>
        <taxon>Arundinoideae</taxon>
        <taxon>Arundineae</taxon>
        <taxon>Arundo</taxon>
    </lineage>
</organism>
<sequence>MGCCLFQNLKRRLDKAISTTNINQMHGSIMYISVHFPVSYNCFVPWMTNTQ</sequence>
<dbReference type="AlphaFoldDB" id="A0A0A9AVE0"/>
<dbReference type="EMBL" id="GBRH01242201">
    <property type="protein sequence ID" value="JAD55694.1"/>
    <property type="molecule type" value="Transcribed_RNA"/>
</dbReference>